<protein>
    <recommendedName>
        <fullName evidence="3">ATP-dependent DNA helicase RecG C-terminal domain-containing protein</fullName>
    </recommendedName>
</protein>
<accession>A0ABS5IZ31</accession>
<dbReference type="EMBL" id="JAGTXB010000005">
    <property type="protein sequence ID" value="MBS0028120.1"/>
    <property type="molecule type" value="Genomic_DNA"/>
</dbReference>
<keyword evidence="2" id="KW-1185">Reference proteome</keyword>
<dbReference type="PANTHER" id="PTHR30595:SF6">
    <property type="entry name" value="SCHLAFEN ALBA-2 DOMAIN-CONTAINING PROTEIN"/>
    <property type="match status" value="1"/>
</dbReference>
<dbReference type="Proteomes" id="UP000676386">
    <property type="component" value="Unassembled WGS sequence"/>
</dbReference>
<dbReference type="RefSeq" id="WP_211973233.1">
    <property type="nucleotide sequence ID" value="NZ_CBFHAM010000003.1"/>
</dbReference>
<proteinExistence type="predicted"/>
<gene>
    <name evidence="1" type="ORF">KE626_12450</name>
</gene>
<evidence type="ECO:0000313" key="1">
    <source>
        <dbReference type="EMBL" id="MBS0028120.1"/>
    </source>
</evidence>
<name>A0ABS5IZ31_9BACT</name>
<dbReference type="Gene3D" id="3.30.565.60">
    <property type="match status" value="1"/>
</dbReference>
<evidence type="ECO:0000313" key="2">
    <source>
        <dbReference type="Proteomes" id="UP000676386"/>
    </source>
</evidence>
<evidence type="ECO:0008006" key="3">
    <source>
        <dbReference type="Google" id="ProtNLM"/>
    </source>
</evidence>
<dbReference type="Pfam" id="PF13749">
    <property type="entry name" value="HATPase_c_4"/>
    <property type="match status" value="1"/>
</dbReference>
<dbReference type="InterPro" id="IPR038475">
    <property type="entry name" value="RecG_C_sf"/>
</dbReference>
<sequence>MNYLIRPISYNGLERVEPLEYPESALREAILNAIIHKDYSSTYTFLRVYDDRLHLWNPGGLPEELSVEELKKEHSSYPRNRNIANVFFKAGYIESWGRGTNKIIDACLEAGLPEPLIKEEQGGVSIKGQ</sequence>
<dbReference type="PANTHER" id="PTHR30595">
    <property type="entry name" value="GLPR-RELATED TRANSCRIPTIONAL REPRESSOR"/>
    <property type="match status" value="1"/>
</dbReference>
<reference evidence="1 2" key="1">
    <citation type="submission" date="2021-04" db="EMBL/GenBank/DDBJ databases">
        <title>Chitinophaga sp. nov., isolated from the rhizosphere soil.</title>
        <authorList>
            <person name="He S."/>
        </authorList>
    </citation>
    <scope>NUCLEOTIDE SEQUENCE [LARGE SCALE GENOMIC DNA]</scope>
    <source>
        <strain evidence="1 2">2R12</strain>
    </source>
</reference>
<organism evidence="1 2">
    <name type="scientific">Chitinophaga hostae</name>
    <dbReference type="NCBI Taxonomy" id="2831022"/>
    <lineage>
        <taxon>Bacteria</taxon>
        <taxon>Pseudomonadati</taxon>
        <taxon>Bacteroidota</taxon>
        <taxon>Chitinophagia</taxon>
        <taxon>Chitinophagales</taxon>
        <taxon>Chitinophagaceae</taxon>
        <taxon>Chitinophaga</taxon>
    </lineage>
</organism>
<comment type="caution">
    <text evidence="1">The sequence shown here is derived from an EMBL/GenBank/DDBJ whole genome shotgun (WGS) entry which is preliminary data.</text>
</comment>